<dbReference type="GO" id="GO:0046872">
    <property type="term" value="F:metal ion binding"/>
    <property type="evidence" value="ECO:0007669"/>
    <property type="project" value="UniProtKB-KW"/>
</dbReference>
<keyword evidence="1" id="KW-0862">Zinc</keyword>
<feature type="binding site" evidence="1">
    <location>
        <position position="371"/>
    </location>
    <ligand>
        <name>Zn(2+)</name>
        <dbReference type="ChEBI" id="CHEBI:29105"/>
    </ligand>
</feature>
<evidence type="ECO:0000313" key="2">
    <source>
        <dbReference type="EMBL" id="KAJ7198809.1"/>
    </source>
</evidence>
<accession>A0AAD6Y678</accession>
<protein>
    <submittedName>
        <fullName evidence="2">Uncharacterized protein</fullName>
    </submittedName>
</protein>
<dbReference type="InterPro" id="IPR012341">
    <property type="entry name" value="6hp_glycosidase-like_sf"/>
</dbReference>
<dbReference type="Proteomes" id="UP001219525">
    <property type="component" value="Unassembled WGS sequence"/>
</dbReference>
<proteinExistence type="predicted"/>
<dbReference type="PRINTS" id="PR01950">
    <property type="entry name" value="LANCSUPER"/>
</dbReference>
<organism evidence="2 3">
    <name type="scientific">Mycena pura</name>
    <dbReference type="NCBI Taxonomy" id="153505"/>
    <lineage>
        <taxon>Eukaryota</taxon>
        <taxon>Fungi</taxon>
        <taxon>Dikarya</taxon>
        <taxon>Basidiomycota</taxon>
        <taxon>Agaricomycotina</taxon>
        <taxon>Agaricomycetes</taxon>
        <taxon>Agaricomycetidae</taxon>
        <taxon>Agaricales</taxon>
        <taxon>Marasmiineae</taxon>
        <taxon>Mycenaceae</taxon>
        <taxon>Mycena</taxon>
    </lineage>
</organism>
<dbReference type="AlphaFoldDB" id="A0AAD6Y678"/>
<dbReference type="PANTHER" id="PTHR12736">
    <property type="entry name" value="LANC-LIKE PROTEIN"/>
    <property type="match status" value="1"/>
</dbReference>
<dbReference type="Gene3D" id="1.50.10.10">
    <property type="match status" value="1"/>
</dbReference>
<dbReference type="EMBL" id="JARJCW010000071">
    <property type="protein sequence ID" value="KAJ7198809.1"/>
    <property type="molecule type" value="Genomic_DNA"/>
</dbReference>
<dbReference type="InterPro" id="IPR007822">
    <property type="entry name" value="LANC-like"/>
</dbReference>
<dbReference type="PANTHER" id="PTHR12736:SF7">
    <property type="entry name" value="LANC-LIKE PROTEIN 3"/>
    <property type="match status" value="1"/>
</dbReference>
<evidence type="ECO:0000313" key="3">
    <source>
        <dbReference type="Proteomes" id="UP001219525"/>
    </source>
</evidence>
<gene>
    <name evidence="2" type="ORF">GGX14DRAFT_468927</name>
</gene>
<dbReference type="GO" id="GO:0031179">
    <property type="term" value="P:peptide modification"/>
    <property type="evidence" value="ECO:0007669"/>
    <property type="project" value="InterPro"/>
</dbReference>
<dbReference type="GO" id="GO:0005975">
    <property type="term" value="P:carbohydrate metabolic process"/>
    <property type="evidence" value="ECO:0007669"/>
    <property type="project" value="InterPro"/>
</dbReference>
<dbReference type="Pfam" id="PF05147">
    <property type="entry name" value="LANC_like"/>
    <property type="match status" value="1"/>
</dbReference>
<reference evidence="2" key="1">
    <citation type="submission" date="2023-03" db="EMBL/GenBank/DDBJ databases">
        <title>Massive genome expansion in bonnet fungi (Mycena s.s.) driven by repeated elements and novel gene families across ecological guilds.</title>
        <authorList>
            <consortium name="Lawrence Berkeley National Laboratory"/>
            <person name="Harder C.B."/>
            <person name="Miyauchi S."/>
            <person name="Viragh M."/>
            <person name="Kuo A."/>
            <person name="Thoen E."/>
            <person name="Andreopoulos B."/>
            <person name="Lu D."/>
            <person name="Skrede I."/>
            <person name="Drula E."/>
            <person name="Henrissat B."/>
            <person name="Morin E."/>
            <person name="Kohler A."/>
            <person name="Barry K."/>
            <person name="LaButti K."/>
            <person name="Morin E."/>
            <person name="Salamov A."/>
            <person name="Lipzen A."/>
            <person name="Mereny Z."/>
            <person name="Hegedus B."/>
            <person name="Baldrian P."/>
            <person name="Stursova M."/>
            <person name="Weitz H."/>
            <person name="Taylor A."/>
            <person name="Grigoriev I.V."/>
            <person name="Nagy L.G."/>
            <person name="Martin F."/>
            <person name="Kauserud H."/>
        </authorList>
    </citation>
    <scope>NUCLEOTIDE SEQUENCE</scope>
    <source>
        <strain evidence="2">9144</strain>
    </source>
</reference>
<dbReference type="SUPFAM" id="SSF158745">
    <property type="entry name" value="LanC-like"/>
    <property type="match status" value="1"/>
</dbReference>
<keyword evidence="1" id="KW-0479">Metal-binding</keyword>
<feature type="binding site" evidence="1">
    <location>
        <position position="316"/>
    </location>
    <ligand>
        <name>Zn(2+)</name>
        <dbReference type="ChEBI" id="CHEBI:29105"/>
    </ligand>
</feature>
<dbReference type="SMART" id="SM01260">
    <property type="entry name" value="LANC_like"/>
    <property type="match status" value="1"/>
</dbReference>
<name>A0AAD6Y678_9AGAR</name>
<dbReference type="GO" id="GO:0005886">
    <property type="term" value="C:plasma membrane"/>
    <property type="evidence" value="ECO:0007669"/>
    <property type="project" value="TreeGrafter"/>
</dbReference>
<evidence type="ECO:0000256" key="1">
    <source>
        <dbReference type="PIRSR" id="PIRSR607822-1"/>
    </source>
</evidence>
<sequence length="487" mass="51375">MSYIRHSNHPQLDPPAVYGEILSVLCAEVERLQAHEHGSRKGSIYLGITGHALLAHNLAGHAVPGLSPPDLYAFADATLGRALSLSPTSLSNPSTGCHSSFLETFVGIATLTLIRAVEQVSVKPLSTTPFAESWTSCAQLIQSVTTLTLSEDRGQNSPPDDGCEVLYGRAGLLYALLRLRAASRRVIHPGGPASSELLTTVRALSTKDTIKNLVEAIIRRGESGASLYTAELAGGVAPPLMWSWHGKRYLGAAHGVAGILHILLLCPADVVRPHMPSILRTAEWLIGIQRDTGNWPTAAPSASASGSTDEELVQWCHGASGILIFLTTLLRLVSSASAAAPLLRPLIASVQAGAGLVYRHGLLRKGLGLCHGVAGSVFALVAVSDVLDRAGPGAATSGKEAEGSGDYYLARAAHLARLAVTHDACGDMRVPDHPFSLYEGRAGMCAAWAAVLARLAARNGANREQVHFDRSGMPGFDDVEGDTWVSW</sequence>
<comment type="caution">
    <text evidence="2">The sequence shown here is derived from an EMBL/GenBank/DDBJ whole genome shotgun (WGS) entry which is preliminary data.</text>
</comment>
<feature type="binding site" evidence="1">
    <location>
        <position position="370"/>
    </location>
    <ligand>
        <name>Zn(2+)</name>
        <dbReference type="ChEBI" id="CHEBI:29105"/>
    </ligand>
</feature>
<keyword evidence="3" id="KW-1185">Reference proteome</keyword>
<dbReference type="CDD" id="cd04794">
    <property type="entry name" value="euk_LANCL"/>
    <property type="match status" value="1"/>
</dbReference>